<dbReference type="Pfam" id="PF04736">
    <property type="entry name" value="Eclosion"/>
    <property type="match status" value="1"/>
</dbReference>
<organism evidence="1">
    <name type="scientific">Timema monikensis</name>
    <dbReference type="NCBI Taxonomy" id="170555"/>
    <lineage>
        <taxon>Eukaryota</taxon>
        <taxon>Metazoa</taxon>
        <taxon>Ecdysozoa</taxon>
        <taxon>Arthropoda</taxon>
        <taxon>Hexapoda</taxon>
        <taxon>Insecta</taxon>
        <taxon>Pterygota</taxon>
        <taxon>Neoptera</taxon>
        <taxon>Polyneoptera</taxon>
        <taxon>Phasmatodea</taxon>
        <taxon>Timematodea</taxon>
        <taxon>Timematoidea</taxon>
        <taxon>Timematidae</taxon>
        <taxon>Timema</taxon>
    </lineage>
</organism>
<sequence length="120" mass="12909">MDSEEASPVVLGVATGRVPGVAPTSEQLGHRLKTLFHNKDTEDMEGRSVALALLFLTCVATVTDANNIGICIRNCAQCKKMYGAYFEGQLCADACVKFKGKIIPDCEDIASIAPFLNKLE</sequence>
<dbReference type="GO" id="GO:0007218">
    <property type="term" value="P:neuropeptide signaling pathway"/>
    <property type="evidence" value="ECO:0007669"/>
    <property type="project" value="InterPro"/>
</dbReference>
<name>A0A7R9E0L6_9NEOP</name>
<reference evidence="1" key="1">
    <citation type="submission" date="2020-11" db="EMBL/GenBank/DDBJ databases">
        <authorList>
            <person name="Tran Van P."/>
        </authorList>
    </citation>
    <scope>NUCLEOTIDE SEQUENCE</scope>
</reference>
<proteinExistence type="predicted"/>
<protein>
    <recommendedName>
        <fullName evidence="2">Eclosion hormone</fullName>
    </recommendedName>
</protein>
<dbReference type="GO" id="GO:0018990">
    <property type="term" value="P:ecdysis, chitin-based cuticle"/>
    <property type="evidence" value="ECO:0007669"/>
    <property type="project" value="InterPro"/>
</dbReference>
<dbReference type="GO" id="GO:0008255">
    <property type="term" value="F:ecdysis-triggering hormone activity"/>
    <property type="evidence" value="ECO:0007669"/>
    <property type="project" value="InterPro"/>
</dbReference>
<dbReference type="EMBL" id="OB792896">
    <property type="protein sequence ID" value="CAD7425166.1"/>
    <property type="molecule type" value="Genomic_DNA"/>
</dbReference>
<dbReference type="InterPro" id="IPR006825">
    <property type="entry name" value="Eclosion"/>
</dbReference>
<gene>
    <name evidence="1" type="ORF">TMSB3V08_LOCUS2083</name>
</gene>
<evidence type="ECO:0008006" key="2">
    <source>
        <dbReference type="Google" id="ProtNLM"/>
    </source>
</evidence>
<dbReference type="AlphaFoldDB" id="A0A7R9E0L6"/>
<evidence type="ECO:0000313" key="1">
    <source>
        <dbReference type="EMBL" id="CAD7425166.1"/>
    </source>
</evidence>
<accession>A0A7R9E0L6</accession>